<sequence>MPCVPVLIFLKGANCLRGVSLEVDPDVVQRGEKVILRCNYDLENAPLYSLKWYRGRHEFYRFSPTEESSTKTFNISGINVDPDKSNNSQVTLRNVDFGLSGTFICEVTADAPTFSTASASKNLTVVFLPREEPVIVSERDRYDPGDMLRANCSLPPSKPPVHISFTLNSMPPPGAPNEILITTIRAKMLSSNFCRAKRRGTGTASGDALPIISGDDVARISLADTAKCKMKVQSRLDRGAHCIHIYTGIIPRPSIPADYRPITPRKTIAERGSSFRDKYTRNRGKASLSEYVAGVRLNDAHEFKTGWKIPKIMFYWPTIKYAHYNFRIVRRRLTLHNGCCFNIETHVSLCDKRDHLNYCEEVTFSFDLL</sequence>
<feature type="domain" description="Ig-like" evidence="1">
    <location>
        <begin position="5"/>
        <end position="124"/>
    </location>
</feature>
<dbReference type="InterPro" id="IPR007110">
    <property type="entry name" value="Ig-like_dom"/>
</dbReference>
<reference evidence="2 3" key="1">
    <citation type="submission" date="2015-09" db="EMBL/GenBank/DDBJ databases">
        <title>Atta colombica WGS genome.</title>
        <authorList>
            <person name="Nygaard S."/>
            <person name="Hu H."/>
            <person name="Boomsma J."/>
            <person name="Zhang G."/>
        </authorList>
    </citation>
    <scope>NUCLEOTIDE SEQUENCE [LARGE SCALE GENOMIC DNA]</scope>
    <source>
        <strain evidence="2">Treedump-2</strain>
        <tissue evidence="2">Whole body</tissue>
    </source>
</reference>
<accession>A0A195BVE6</accession>
<dbReference type="FunFam" id="2.60.40.10:FF:000437">
    <property type="entry name" value="Beat-IIIc, isoform A"/>
    <property type="match status" value="1"/>
</dbReference>
<gene>
    <name evidence="2" type="ORF">ALC53_01298</name>
</gene>
<dbReference type="AlphaFoldDB" id="A0A195BVE6"/>
<dbReference type="Proteomes" id="UP000078540">
    <property type="component" value="Unassembled WGS sequence"/>
</dbReference>
<dbReference type="Pfam" id="PF07686">
    <property type="entry name" value="V-set"/>
    <property type="match status" value="1"/>
</dbReference>
<dbReference type="InterPro" id="IPR036179">
    <property type="entry name" value="Ig-like_dom_sf"/>
</dbReference>
<dbReference type="PANTHER" id="PTHR21261">
    <property type="entry name" value="BEAT PROTEIN"/>
    <property type="match status" value="1"/>
</dbReference>
<dbReference type="SUPFAM" id="SSF48726">
    <property type="entry name" value="Immunoglobulin"/>
    <property type="match status" value="1"/>
</dbReference>
<protein>
    <recommendedName>
        <fullName evidence="1">Ig-like domain-containing protein</fullName>
    </recommendedName>
</protein>
<evidence type="ECO:0000313" key="3">
    <source>
        <dbReference type="Proteomes" id="UP000078540"/>
    </source>
</evidence>
<proteinExistence type="predicted"/>
<dbReference type="STRING" id="520822.A0A195BVE6"/>
<organism evidence="2 3">
    <name type="scientific">Atta colombica</name>
    <dbReference type="NCBI Taxonomy" id="520822"/>
    <lineage>
        <taxon>Eukaryota</taxon>
        <taxon>Metazoa</taxon>
        <taxon>Ecdysozoa</taxon>
        <taxon>Arthropoda</taxon>
        <taxon>Hexapoda</taxon>
        <taxon>Insecta</taxon>
        <taxon>Pterygota</taxon>
        <taxon>Neoptera</taxon>
        <taxon>Endopterygota</taxon>
        <taxon>Hymenoptera</taxon>
        <taxon>Apocrita</taxon>
        <taxon>Aculeata</taxon>
        <taxon>Formicoidea</taxon>
        <taxon>Formicidae</taxon>
        <taxon>Myrmicinae</taxon>
        <taxon>Atta</taxon>
    </lineage>
</organism>
<dbReference type="InterPro" id="IPR013106">
    <property type="entry name" value="Ig_V-set"/>
</dbReference>
<dbReference type="Gene3D" id="2.60.40.10">
    <property type="entry name" value="Immunoglobulins"/>
    <property type="match status" value="1"/>
</dbReference>
<dbReference type="SMART" id="SM00409">
    <property type="entry name" value="IG"/>
    <property type="match status" value="1"/>
</dbReference>
<evidence type="ECO:0000313" key="2">
    <source>
        <dbReference type="EMBL" id="KYM92235.1"/>
    </source>
</evidence>
<dbReference type="PANTHER" id="PTHR21261:SF6">
    <property type="entry name" value="BEATEN PATH IIA-RELATED"/>
    <property type="match status" value="1"/>
</dbReference>
<evidence type="ECO:0000259" key="1">
    <source>
        <dbReference type="PROSITE" id="PS50835"/>
    </source>
</evidence>
<name>A0A195BVE6_9HYME</name>
<keyword evidence="3" id="KW-1185">Reference proteome</keyword>
<dbReference type="InterPro" id="IPR013783">
    <property type="entry name" value="Ig-like_fold"/>
</dbReference>
<dbReference type="PROSITE" id="PS50835">
    <property type="entry name" value="IG_LIKE"/>
    <property type="match status" value="1"/>
</dbReference>
<dbReference type="InterPro" id="IPR003599">
    <property type="entry name" value="Ig_sub"/>
</dbReference>
<dbReference type="EMBL" id="KQ976403">
    <property type="protein sequence ID" value="KYM92235.1"/>
    <property type="molecule type" value="Genomic_DNA"/>
</dbReference>